<evidence type="ECO:0000313" key="6">
    <source>
        <dbReference type="EMBL" id="EPR78093.1"/>
    </source>
</evidence>
<sequence>MFHRKFCFTCYIYITRNIIFMENFLPSGVSQNVAWTFQRGSFISHILITFLVNILYAQLFSRNLSYQLTILTYNMATFIFFHCIIGDPFDSRYVTHTFWEQMVEQLDNTETVWFLGLFPVILFILGNHLVKWNNTMFILCFISLCMVMIPKLGFMHRRRIISSKEHKKNKNE</sequence>
<name>S7XQ54_SPRLO</name>
<dbReference type="OMA" id="WTAYILI"/>
<keyword evidence="4 5" id="KW-0472">Membrane</keyword>
<dbReference type="PANTHER" id="PTHR12665">
    <property type="entry name" value="ORMDL PROTEINS"/>
    <property type="match status" value="1"/>
</dbReference>
<dbReference type="Pfam" id="PF04061">
    <property type="entry name" value="ORMDL"/>
    <property type="match status" value="1"/>
</dbReference>
<keyword evidence="2 5" id="KW-0812">Transmembrane</keyword>
<evidence type="ECO:0000313" key="7">
    <source>
        <dbReference type="Proteomes" id="UP000014978"/>
    </source>
</evidence>
<feature type="transmembrane region" description="Helical" evidence="5">
    <location>
        <begin position="112"/>
        <end position="130"/>
    </location>
</feature>
<feature type="transmembrane region" description="Helical" evidence="5">
    <location>
        <begin position="136"/>
        <end position="154"/>
    </location>
</feature>
<reference evidence="7" key="1">
    <citation type="journal article" date="2013" name="PLoS Genet.">
        <title>The genome of Spraguea lophii and the basis of host-microsporidian interactions.</title>
        <authorList>
            <person name="Campbell S.E."/>
            <person name="Williams T.A."/>
            <person name="Yousuf A."/>
            <person name="Soanes D.M."/>
            <person name="Paszkiewicz K.H."/>
            <person name="Williams B.A.P."/>
        </authorList>
    </citation>
    <scope>NUCLEOTIDE SEQUENCE [LARGE SCALE GENOMIC DNA]</scope>
    <source>
        <strain evidence="7">42_110</strain>
    </source>
</reference>
<dbReference type="STRING" id="1358809.S7XQ54"/>
<feature type="transmembrane region" description="Helical" evidence="5">
    <location>
        <begin position="66"/>
        <end position="85"/>
    </location>
</feature>
<dbReference type="OrthoDB" id="1932233at2759"/>
<evidence type="ECO:0000256" key="5">
    <source>
        <dbReference type="SAM" id="Phobius"/>
    </source>
</evidence>
<dbReference type="Proteomes" id="UP000014978">
    <property type="component" value="Unassembled WGS sequence"/>
</dbReference>
<evidence type="ECO:0000256" key="2">
    <source>
        <dbReference type="ARBA" id="ARBA00022692"/>
    </source>
</evidence>
<gene>
    <name evidence="6" type="ORF">SLOPH_2275</name>
</gene>
<dbReference type="FunCoup" id="S7XQ54">
    <property type="interactions" value="76"/>
</dbReference>
<accession>S7XQ54</accession>
<feature type="transmembrane region" description="Helical" evidence="5">
    <location>
        <begin position="42"/>
        <end position="60"/>
    </location>
</feature>
<organism evidence="6 7">
    <name type="scientific">Spraguea lophii (strain 42_110)</name>
    <name type="common">Microsporidian parasite</name>
    <dbReference type="NCBI Taxonomy" id="1358809"/>
    <lineage>
        <taxon>Eukaryota</taxon>
        <taxon>Fungi</taxon>
        <taxon>Fungi incertae sedis</taxon>
        <taxon>Microsporidia</taxon>
        <taxon>Spragueidae</taxon>
        <taxon>Spraguea</taxon>
    </lineage>
</organism>
<comment type="caution">
    <text evidence="6">The sequence shown here is derived from an EMBL/GenBank/DDBJ whole genome shotgun (WGS) entry which is preliminary data.</text>
</comment>
<evidence type="ECO:0000256" key="1">
    <source>
        <dbReference type="ARBA" id="ARBA00004141"/>
    </source>
</evidence>
<protein>
    <submittedName>
        <fullName evidence="6">ORM1-like protein</fullName>
    </submittedName>
</protein>
<dbReference type="AlphaFoldDB" id="S7XQ54"/>
<dbReference type="HOGENOM" id="CLU_072117_4_0_1"/>
<evidence type="ECO:0000256" key="4">
    <source>
        <dbReference type="ARBA" id="ARBA00023136"/>
    </source>
</evidence>
<dbReference type="VEuPathDB" id="MicrosporidiaDB:SLOPH_2275"/>
<proteinExistence type="predicted"/>
<keyword evidence="3 5" id="KW-1133">Transmembrane helix</keyword>
<dbReference type="EMBL" id="ATCN01001044">
    <property type="protein sequence ID" value="EPR78093.1"/>
    <property type="molecule type" value="Genomic_DNA"/>
</dbReference>
<evidence type="ECO:0000256" key="3">
    <source>
        <dbReference type="ARBA" id="ARBA00022989"/>
    </source>
</evidence>
<dbReference type="GO" id="GO:0005789">
    <property type="term" value="C:endoplasmic reticulum membrane"/>
    <property type="evidence" value="ECO:0007669"/>
    <property type="project" value="InterPro"/>
</dbReference>
<keyword evidence="7" id="KW-1185">Reference proteome</keyword>
<comment type="subcellular location">
    <subcellularLocation>
        <location evidence="1">Membrane</location>
        <topology evidence="1">Multi-pass membrane protein</topology>
    </subcellularLocation>
</comment>
<dbReference type="InterPro" id="IPR007203">
    <property type="entry name" value="ORMDL"/>
</dbReference>
<dbReference type="InParanoid" id="S7XQ54"/>